<dbReference type="Pfam" id="PF01167">
    <property type="entry name" value="Tub"/>
    <property type="match status" value="1"/>
</dbReference>
<gene>
    <name evidence="9" type="primary">LOC107662194</name>
</gene>
<feature type="region of interest" description="Disordered" evidence="6">
    <location>
        <begin position="109"/>
        <end position="161"/>
    </location>
</feature>
<accession>A0A671S9S1</accession>
<dbReference type="InterPro" id="IPR025659">
    <property type="entry name" value="Tubby-like_C"/>
</dbReference>
<dbReference type="GO" id="GO:0005576">
    <property type="term" value="C:extracellular region"/>
    <property type="evidence" value="ECO:0007669"/>
    <property type="project" value="UniProtKB-SubCell"/>
</dbReference>
<dbReference type="PANTHER" id="PTHR16517:SF138">
    <property type="entry name" value="TUBBY-RELATED PROTEIN 3"/>
    <property type="match status" value="1"/>
</dbReference>
<evidence type="ECO:0000256" key="3">
    <source>
        <dbReference type="ARBA" id="ARBA00007129"/>
    </source>
</evidence>
<proteinExistence type="inferred from homology"/>
<dbReference type="AlphaFoldDB" id="A0A671S9S1"/>
<dbReference type="InterPro" id="IPR000007">
    <property type="entry name" value="Tubby_C"/>
</dbReference>
<dbReference type="FunFam" id="3.20.90.10:FF:000001">
    <property type="entry name" value="Tubby-like protein"/>
    <property type="match status" value="1"/>
</dbReference>
<dbReference type="InterPro" id="IPR018066">
    <property type="entry name" value="Tubby_C_CS"/>
</dbReference>
<dbReference type="PRINTS" id="PR01574">
    <property type="entry name" value="TUBBYPROTEIN"/>
</dbReference>
<feature type="compositionally biased region" description="Acidic residues" evidence="6">
    <location>
        <begin position="111"/>
        <end position="129"/>
    </location>
</feature>
<feature type="compositionally biased region" description="Polar residues" evidence="6">
    <location>
        <begin position="130"/>
        <end position="146"/>
    </location>
</feature>
<reference evidence="9" key="1">
    <citation type="submission" date="2025-08" db="UniProtKB">
        <authorList>
            <consortium name="Ensembl"/>
        </authorList>
    </citation>
    <scope>IDENTIFICATION</scope>
</reference>
<reference evidence="9" key="2">
    <citation type="submission" date="2025-09" db="UniProtKB">
        <authorList>
            <consortium name="Ensembl"/>
        </authorList>
    </citation>
    <scope>IDENTIFICATION</scope>
</reference>
<evidence type="ECO:0000313" key="9">
    <source>
        <dbReference type="Ensembl" id="ENSSANP00000092937.1"/>
    </source>
</evidence>
<name>A0A671S9S1_9TELE</name>
<evidence type="ECO:0000256" key="6">
    <source>
        <dbReference type="SAM" id="MobiDB-lite"/>
    </source>
</evidence>
<dbReference type="Pfam" id="PF16322">
    <property type="entry name" value="Tub_N"/>
    <property type="match status" value="1"/>
</dbReference>
<protein>
    <submittedName>
        <fullName evidence="9">Tubby-related protein 3-like</fullName>
    </submittedName>
</protein>
<dbReference type="GO" id="GO:0005929">
    <property type="term" value="C:cilium"/>
    <property type="evidence" value="ECO:0007669"/>
    <property type="project" value="TreeGrafter"/>
</dbReference>
<dbReference type="InterPro" id="IPR005398">
    <property type="entry name" value="Tubby_N"/>
</dbReference>
<dbReference type="Proteomes" id="UP000472260">
    <property type="component" value="Unassembled WGS sequence"/>
</dbReference>
<dbReference type="GO" id="GO:0061512">
    <property type="term" value="P:protein localization to cilium"/>
    <property type="evidence" value="ECO:0007669"/>
    <property type="project" value="TreeGrafter"/>
</dbReference>
<evidence type="ECO:0000259" key="7">
    <source>
        <dbReference type="Pfam" id="PF01167"/>
    </source>
</evidence>
<organism evidence="9 10">
    <name type="scientific">Sinocyclocheilus anshuiensis</name>
    <dbReference type="NCBI Taxonomy" id="1608454"/>
    <lineage>
        <taxon>Eukaryota</taxon>
        <taxon>Metazoa</taxon>
        <taxon>Chordata</taxon>
        <taxon>Craniata</taxon>
        <taxon>Vertebrata</taxon>
        <taxon>Euteleostomi</taxon>
        <taxon>Actinopterygii</taxon>
        <taxon>Neopterygii</taxon>
        <taxon>Teleostei</taxon>
        <taxon>Ostariophysi</taxon>
        <taxon>Cypriniformes</taxon>
        <taxon>Cyprinidae</taxon>
        <taxon>Cyprininae</taxon>
        <taxon>Sinocyclocheilus</taxon>
    </lineage>
</organism>
<feature type="domain" description="Tubby N-terminal" evidence="8">
    <location>
        <begin position="44"/>
        <end position="99"/>
    </location>
</feature>
<dbReference type="Gene3D" id="3.20.90.10">
    <property type="entry name" value="Tubby Protein, Chain A"/>
    <property type="match status" value="1"/>
</dbReference>
<evidence type="ECO:0000256" key="1">
    <source>
        <dbReference type="ARBA" id="ARBA00004496"/>
    </source>
</evidence>
<dbReference type="GO" id="GO:0005737">
    <property type="term" value="C:cytoplasm"/>
    <property type="evidence" value="ECO:0007669"/>
    <property type="project" value="UniProtKB-SubCell"/>
</dbReference>
<comment type="subcellular location">
    <subcellularLocation>
        <location evidence="1">Cytoplasm</location>
    </subcellularLocation>
    <subcellularLocation>
        <location evidence="2">Secreted</location>
    </subcellularLocation>
</comment>
<keyword evidence="5" id="KW-0964">Secreted</keyword>
<keyword evidence="4" id="KW-0963">Cytoplasm</keyword>
<evidence type="ECO:0000256" key="2">
    <source>
        <dbReference type="ARBA" id="ARBA00004613"/>
    </source>
</evidence>
<sequence>MKWCKCVCVCVCVCVLLMGFYCCLLCFSSLEDDSLNLRQQKLEKQRALLEQKQRRKRQEPLMVQPNSEGRPRRSRPRRSEEQAPLVETHLSTASDIILDGEALKGHMNYDEASEDDDDDDDDDEAEEPNTESTRPASASSTKSTTECLPLGSPSAEGSSVEVDNLEEFVLRPAPRGVTVKCRISRDKKGMDRGLYPTYFMHLEREDGKKVFLLAGRKRKKSKTSNYLISVDATDLSREGESFIGKLRSNLMGTKFTVYDNGTNPSKTPGALLEETNTRQELVAICYETNVLGFKGPRKMTVVIPGMNMNFERVPVRPECEQESLLSKWQNHSLENLIELHNKAPVWNDDTQSYVLNFHGRVTQASVKNFQIVHDNDPDYIVMQFGRVADDIFTLDFNYPM</sequence>
<evidence type="ECO:0000256" key="4">
    <source>
        <dbReference type="ARBA" id="ARBA00022490"/>
    </source>
</evidence>
<dbReference type="Ensembl" id="ENSSANT00000098723.1">
    <property type="protein sequence ID" value="ENSSANP00000092937.1"/>
    <property type="gene ID" value="ENSSANG00000045816.1"/>
</dbReference>
<evidence type="ECO:0000313" key="10">
    <source>
        <dbReference type="Proteomes" id="UP000472260"/>
    </source>
</evidence>
<feature type="region of interest" description="Disordered" evidence="6">
    <location>
        <begin position="52"/>
        <end position="90"/>
    </location>
</feature>
<feature type="domain" description="Tubby C-terminal" evidence="7">
    <location>
        <begin position="170"/>
        <end position="400"/>
    </location>
</feature>
<comment type="similarity">
    <text evidence="3">Belongs to the TUB family.</text>
</comment>
<dbReference type="PANTHER" id="PTHR16517">
    <property type="entry name" value="TUBBY-RELATED"/>
    <property type="match status" value="1"/>
</dbReference>
<dbReference type="SUPFAM" id="SSF54518">
    <property type="entry name" value="Tubby C-terminal domain-like"/>
    <property type="match status" value="1"/>
</dbReference>
<dbReference type="PROSITE" id="PS01200">
    <property type="entry name" value="TUB_1"/>
    <property type="match status" value="1"/>
</dbReference>
<evidence type="ECO:0000259" key="8">
    <source>
        <dbReference type="Pfam" id="PF16322"/>
    </source>
</evidence>
<evidence type="ECO:0000256" key="5">
    <source>
        <dbReference type="ARBA" id="ARBA00022525"/>
    </source>
</evidence>
<keyword evidence="10" id="KW-1185">Reference proteome</keyword>
<dbReference type="PRINTS" id="PR01573">
    <property type="entry name" value="SUPERTUBBY"/>
</dbReference>